<feature type="transmembrane region" description="Helical" evidence="1">
    <location>
        <begin position="249"/>
        <end position="269"/>
    </location>
</feature>
<reference evidence="2 3" key="1">
    <citation type="submission" date="2016-11" db="EMBL/GenBank/DDBJ databases">
        <authorList>
            <person name="Jaros S."/>
            <person name="Januszkiewicz K."/>
            <person name="Wedrychowicz H."/>
        </authorList>
    </citation>
    <scope>NUCLEOTIDE SEQUENCE [LARGE SCALE GENOMIC DNA]</scope>
    <source>
        <strain evidence="2 3">Y1</strain>
    </source>
</reference>
<keyword evidence="1" id="KW-1133">Transmembrane helix</keyword>
<evidence type="ECO:0008006" key="4">
    <source>
        <dbReference type="Google" id="ProtNLM"/>
    </source>
</evidence>
<evidence type="ECO:0000313" key="3">
    <source>
        <dbReference type="Proteomes" id="UP000184394"/>
    </source>
</evidence>
<feature type="transmembrane region" description="Helical" evidence="1">
    <location>
        <begin position="207"/>
        <end position="228"/>
    </location>
</feature>
<dbReference type="RefSeq" id="WP_072948128.1">
    <property type="nucleotide sequence ID" value="NZ_FRCT01000001.1"/>
</dbReference>
<protein>
    <recommendedName>
        <fullName evidence="4">Colicin V production protein</fullName>
    </recommendedName>
</protein>
<keyword evidence="1" id="KW-0472">Membrane</keyword>
<proteinExistence type="predicted"/>
<dbReference type="EMBL" id="FRCT01000001">
    <property type="protein sequence ID" value="SHM17335.1"/>
    <property type="molecule type" value="Genomic_DNA"/>
</dbReference>
<gene>
    <name evidence="2" type="ORF">SAMN04487860_101384</name>
</gene>
<name>A0A1M7GME6_RUMFL</name>
<evidence type="ECO:0000313" key="2">
    <source>
        <dbReference type="EMBL" id="SHM17335.1"/>
    </source>
</evidence>
<keyword evidence="1" id="KW-0812">Transmembrane</keyword>
<feature type="transmembrane region" description="Helical" evidence="1">
    <location>
        <begin position="6"/>
        <end position="25"/>
    </location>
</feature>
<dbReference type="OrthoDB" id="1819737at2"/>
<accession>A0A1M7GME6</accession>
<evidence type="ECO:0000256" key="1">
    <source>
        <dbReference type="SAM" id="Phobius"/>
    </source>
</evidence>
<feature type="transmembrane region" description="Helical" evidence="1">
    <location>
        <begin position="32"/>
        <end position="53"/>
    </location>
</feature>
<dbReference type="Proteomes" id="UP000184394">
    <property type="component" value="Unassembled WGS sequence"/>
</dbReference>
<dbReference type="AlphaFoldDB" id="A0A1M7GME6"/>
<sequence>MGVQFWWFYDVIVVAAILVCVFITIKKGIMKAAVAFVGYALSIAIAFSFSTSITDSIYSKTVRESNIKKINQTLSEGDFLDDLIKYIENLGYNVSVDRRQLESICFEGTEIDTKLYKYLNNINGRKVDEESAFLSKLHEGYASLVNTLVSKQLSLYSAEYATEKVRTNPKEFVHFLPLLQDPDNTKPAAQFIVDTYLEAPYISQIKLTVMIVLLIFFVLMTIFIETAAGRNSHMEPSFVAHSISGIIGLFKGFVIIVMVAVMIRLYVVLGSNKMLFFNHEAIDKTYIFKYFYNFIKDM</sequence>
<organism evidence="2 3">
    <name type="scientific">Ruminococcus flavefaciens</name>
    <dbReference type="NCBI Taxonomy" id="1265"/>
    <lineage>
        <taxon>Bacteria</taxon>
        <taxon>Bacillati</taxon>
        <taxon>Bacillota</taxon>
        <taxon>Clostridia</taxon>
        <taxon>Eubacteriales</taxon>
        <taxon>Oscillospiraceae</taxon>
        <taxon>Ruminococcus</taxon>
    </lineage>
</organism>